<evidence type="ECO:0000256" key="1">
    <source>
        <dbReference type="SAM" id="MobiDB-lite"/>
    </source>
</evidence>
<feature type="region of interest" description="Disordered" evidence="1">
    <location>
        <begin position="280"/>
        <end position="340"/>
    </location>
</feature>
<dbReference type="RefSeq" id="XP_502843.2">
    <property type="nucleotide sequence ID" value="XM_502843.2"/>
</dbReference>
<feature type="compositionally biased region" description="Low complexity" evidence="1">
    <location>
        <begin position="697"/>
        <end position="707"/>
    </location>
</feature>
<feature type="compositionally biased region" description="Acidic residues" evidence="1">
    <location>
        <begin position="553"/>
        <end position="565"/>
    </location>
</feature>
<sequence>MTTNSPVEFTMSDDELLLYSYGLFNTGQSIHRIDCIPWIANKFPHHSLKDWITRFSELQRGLTKRDLSERVELVSQRFDISDYVSRLHKRGIEPHVDETLSDGVTESQESHANTAVSMRHAKVSATPDGEENHVISSDDDDDILAARPIRVKRKSGDTSASQDTPELSEAQIKARVEKQLSEFGIGPDHARARQSRDYVEQELGHVSLVHHQLSKLKSELTKKLNDLDRGLGYGGFNGMKPAVGFWGNDGTANGGAEDPVVSETDEIMAKFWDAYVSRKDREQGHRNGSRDVGTFRGQKRSSALVRNDEGEDDRLVKKKKNGDAGDQTGEKPRGNDSIGSAINDVIDLDEADVEGNGKHDKGSLGNLSLEESRELENLLLAESDSELSDFPSDVDDYEEELEVHVASGVSGQENEGQDSADVSASANLSLDDSFEEETQLKPLPKNFKIIPPYQAIEEEEDDEAEDDDDDDDKDENSHTERSEDDDDFESPVVRTMSRRRSAGRPNYKEIPPDFDEFNEESADEEIGDGGSAEQEVTTRTRRTRARVVLDVESSGDDEAEAESAEETVGRRTGHQSRQIAVDESASEDELGFEDESVTLKQKSGRARGKKPTRGRSGRTRAIKYIQEDNVEEEEDEEIDEYEDEDDSAEEIVEETDPEDISAEEKEYSGLKKAERKKPHSFTDLFHNRGKNRVSLFSDSGTDSSSGSDSDEFVEIVAVPKNQPKVVPRKRIGPVTSLASRGRSRRRPKFESSSEEISDSSDSPQLDDDSDDDVSQSDGIGM</sequence>
<feature type="compositionally biased region" description="Basic residues" evidence="1">
    <location>
        <begin position="602"/>
        <end position="621"/>
    </location>
</feature>
<feature type="compositionally biased region" description="Acidic residues" evidence="1">
    <location>
        <begin position="628"/>
        <end position="661"/>
    </location>
</feature>
<reference evidence="2 3" key="1">
    <citation type="journal article" date="2016" name="PLoS ONE">
        <title>Sequence Assembly of Yarrowia lipolytica Strain W29/CLIB89 Shows Transposable Element Diversity.</title>
        <authorList>
            <person name="Magnan C."/>
            <person name="Yu J."/>
            <person name="Chang I."/>
            <person name="Jahn E."/>
            <person name="Kanomata Y."/>
            <person name="Wu J."/>
            <person name="Zeller M."/>
            <person name="Oakes M."/>
            <person name="Baldi P."/>
            <person name="Sandmeyer S."/>
        </authorList>
    </citation>
    <scope>NUCLEOTIDE SEQUENCE [LARGE SCALE GENOMIC DNA]</scope>
    <source>
        <strain evidence="3">CLIB89(W29)</strain>
    </source>
</reference>
<protein>
    <submittedName>
        <fullName evidence="2">Uncharacterized protein</fullName>
    </submittedName>
</protein>
<dbReference type="GeneID" id="2911337"/>
<name>A0A1D8NEM0_YARLL</name>
<dbReference type="Proteomes" id="UP000182444">
    <property type="component" value="Chromosome 1D"/>
</dbReference>
<feature type="compositionally biased region" description="Acidic residues" evidence="1">
    <location>
        <begin position="456"/>
        <end position="474"/>
    </location>
</feature>
<dbReference type="KEGG" id="yli:2911337"/>
<feature type="compositionally biased region" description="Acidic residues" evidence="1">
    <location>
        <begin position="584"/>
        <end position="596"/>
    </location>
</feature>
<dbReference type="EMBL" id="CP017556">
    <property type="protein sequence ID" value="AOW04088.1"/>
    <property type="molecule type" value="Genomic_DNA"/>
</dbReference>
<proteinExistence type="predicted"/>
<feature type="compositionally biased region" description="Acidic residues" evidence="1">
    <location>
        <begin position="752"/>
        <end position="774"/>
    </location>
</feature>
<feature type="region of interest" description="Disordered" evidence="1">
    <location>
        <begin position="405"/>
        <end position="781"/>
    </location>
</feature>
<evidence type="ECO:0000313" key="2">
    <source>
        <dbReference type="EMBL" id="AOW04088.1"/>
    </source>
</evidence>
<accession>A0A1D8NEM0</accession>
<evidence type="ECO:0000313" key="3">
    <source>
        <dbReference type="Proteomes" id="UP000182444"/>
    </source>
</evidence>
<feature type="compositionally biased region" description="Polar residues" evidence="1">
    <location>
        <begin position="420"/>
        <end position="430"/>
    </location>
</feature>
<gene>
    <name evidence="2" type="ORF">YALI1_D18274g</name>
</gene>
<feature type="compositionally biased region" description="Basic and acidic residues" evidence="1">
    <location>
        <begin position="662"/>
        <end position="672"/>
    </location>
</feature>
<organism evidence="2 3">
    <name type="scientific">Yarrowia lipolytica</name>
    <name type="common">Candida lipolytica</name>
    <dbReference type="NCBI Taxonomy" id="4952"/>
    <lineage>
        <taxon>Eukaryota</taxon>
        <taxon>Fungi</taxon>
        <taxon>Dikarya</taxon>
        <taxon>Ascomycota</taxon>
        <taxon>Saccharomycotina</taxon>
        <taxon>Dipodascomycetes</taxon>
        <taxon>Dipodascales</taxon>
        <taxon>Dipodascales incertae sedis</taxon>
        <taxon>Yarrowia</taxon>
    </lineage>
</organism>
<dbReference type="OrthoDB" id="10595796at2759"/>
<dbReference type="VEuPathDB" id="FungiDB:YALI0_D15048g"/>
<feature type="compositionally biased region" description="Acidic residues" evidence="1">
    <location>
        <begin position="512"/>
        <end position="527"/>
    </location>
</feature>
<dbReference type="VEuPathDB" id="FungiDB:YALI1_D18274g"/>
<feature type="compositionally biased region" description="Basic and acidic residues" evidence="1">
    <location>
        <begin position="280"/>
        <end position="289"/>
    </location>
</feature>
<dbReference type="AlphaFoldDB" id="A0A1D8NEM0"/>